<dbReference type="PROSITE" id="PS51257">
    <property type="entry name" value="PROKAR_LIPOPROTEIN"/>
    <property type="match status" value="1"/>
</dbReference>
<dbReference type="AlphaFoldDB" id="A0A1I4DB51"/>
<protein>
    <submittedName>
        <fullName evidence="2">Uncharacterized protein</fullName>
    </submittedName>
</protein>
<keyword evidence="1" id="KW-0732">Signal</keyword>
<accession>A0A1I4DB51</accession>
<proteinExistence type="predicted"/>
<evidence type="ECO:0000313" key="3">
    <source>
        <dbReference type="Proteomes" id="UP000199111"/>
    </source>
</evidence>
<evidence type="ECO:0000256" key="1">
    <source>
        <dbReference type="SAM" id="SignalP"/>
    </source>
</evidence>
<reference evidence="3" key="1">
    <citation type="submission" date="2016-10" db="EMBL/GenBank/DDBJ databases">
        <authorList>
            <person name="Varghese N."/>
            <person name="Submissions S."/>
        </authorList>
    </citation>
    <scope>NUCLEOTIDE SEQUENCE [LARGE SCALE GENOMIC DNA]</scope>
    <source>
        <strain evidence="3">CGMCC 4.2126</strain>
    </source>
</reference>
<keyword evidence="3" id="KW-1185">Reference proteome</keyword>
<feature type="signal peptide" evidence="1">
    <location>
        <begin position="1"/>
        <end position="23"/>
    </location>
</feature>
<name>A0A1I4DB51_9ACTN</name>
<feature type="chain" id="PRO_5038993069" evidence="1">
    <location>
        <begin position="24"/>
        <end position="403"/>
    </location>
</feature>
<gene>
    <name evidence="2" type="ORF">SAMN05216275_14039</name>
</gene>
<sequence>MRRMGAMAAVSLALVSGGCASGADDPEGTPTKAAAPVVPPAVGSAEAVVVSQRDCSEPARAADGFQAASVRPSWKPLSVTGEAGALHGGAMASDGALWALRDTGEDLTTPVRWKDGRWETMAPPPGVKVVKALATSPGGEIWAVQPGAETWQGGVLGSAGWRESTLTVPGNVREDGPADAHGGWVSFGAAAVHWDGTSWKRVDLPAGQGGEGAPVGYRLSGSDEEVWAVPAEGHRAVRLRDGVSQVVEFALRIDAKEAIHDTQGGAFYPQAVAVVGADETWVLGAAAFGTHYLEEGEDTEAGRVVALRHTRGTWRCTWGPFHRENFEGAFTDAVPDGDGGLWAVTAESTLWHLSGGRWTRERLPAGEGAEPHVTDLVATGREIYALGSVASGEQSHGALWRAG</sequence>
<dbReference type="Proteomes" id="UP000199111">
    <property type="component" value="Unassembled WGS sequence"/>
</dbReference>
<organism evidence="2 3">
    <name type="scientific">Streptosporangium canum</name>
    <dbReference type="NCBI Taxonomy" id="324952"/>
    <lineage>
        <taxon>Bacteria</taxon>
        <taxon>Bacillati</taxon>
        <taxon>Actinomycetota</taxon>
        <taxon>Actinomycetes</taxon>
        <taxon>Streptosporangiales</taxon>
        <taxon>Streptosporangiaceae</taxon>
        <taxon>Streptosporangium</taxon>
    </lineage>
</organism>
<evidence type="ECO:0000313" key="2">
    <source>
        <dbReference type="EMBL" id="SFK90223.1"/>
    </source>
</evidence>
<dbReference type="EMBL" id="FOQY01000040">
    <property type="protein sequence ID" value="SFK90223.1"/>
    <property type="molecule type" value="Genomic_DNA"/>
</dbReference>